<dbReference type="AlphaFoldDB" id="A0AA39QPK3"/>
<keyword evidence="3" id="KW-1185">Reference proteome</keyword>
<dbReference type="InterPro" id="IPR036047">
    <property type="entry name" value="F-box-like_dom_sf"/>
</dbReference>
<protein>
    <recommendedName>
        <fullName evidence="1">F-box domain-containing protein</fullName>
    </recommendedName>
</protein>
<name>A0AA39QPK3_9AGAR</name>
<evidence type="ECO:0000313" key="2">
    <source>
        <dbReference type="EMBL" id="KAK0505596.1"/>
    </source>
</evidence>
<dbReference type="Pfam" id="PF12937">
    <property type="entry name" value="F-box-like"/>
    <property type="match status" value="1"/>
</dbReference>
<dbReference type="InterPro" id="IPR001810">
    <property type="entry name" value="F-box_dom"/>
</dbReference>
<gene>
    <name evidence="2" type="ORF">EDD18DRAFT_1275158</name>
</gene>
<dbReference type="Proteomes" id="UP001175228">
    <property type="component" value="Unassembled WGS sequence"/>
</dbReference>
<dbReference type="Gene3D" id="1.20.1280.50">
    <property type="match status" value="1"/>
</dbReference>
<reference evidence="2" key="1">
    <citation type="submission" date="2023-06" db="EMBL/GenBank/DDBJ databases">
        <authorList>
            <consortium name="Lawrence Berkeley National Laboratory"/>
            <person name="Ahrendt S."/>
            <person name="Sahu N."/>
            <person name="Indic B."/>
            <person name="Wong-Bajracharya J."/>
            <person name="Merenyi Z."/>
            <person name="Ke H.-M."/>
            <person name="Monk M."/>
            <person name="Kocsube S."/>
            <person name="Drula E."/>
            <person name="Lipzen A."/>
            <person name="Balint B."/>
            <person name="Henrissat B."/>
            <person name="Andreopoulos B."/>
            <person name="Martin F.M."/>
            <person name="Harder C.B."/>
            <person name="Rigling D."/>
            <person name="Ford K.L."/>
            <person name="Foster G.D."/>
            <person name="Pangilinan J."/>
            <person name="Papanicolaou A."/>
            <person name="Barry K."/>
            <person name="LaButti K."/>
            <person name="Viragh M."/>
            <person name="Koriabine M."/>
            <person name="Yan M."/>
            <person name="Riley R."/>
            <person name="Champramary S."/>
            <person name="Plett K.L."/>
            <person name="Tsai I.J."/>
            <person name="Slot J."/>
            <person name="Sipos G."/>
            <person name="Plett J."/>
            <person name="Nagy L.G."/>
            <person name="Grigoriev I.V."/>
        </authorList>
    </citation>
    <scope>NUCLEOTIDE SEQUENCE</scope>
    <source>
        <strain evidence="2">HWK02</strain>
    </source>
</reference>
<evidence type="ECO:0000259" key="1">
    <source>
        <dbReference type="Pfam" id="PF12937"/>
    </source>
</evidence>
<comment type="caution">
    <text evidence="2">The sequence shown here is derived from an EMBL/GenBank/DDBJ whole genome shotgun (WGS) entry which is preliminary data.</text>
</comment>
<feature type="domain" description="F-box" evidence="1">
    <location>
        <begin position="84"/>
        <end position="136"/>
    </location>
</feature>
<organism evidence="2 3">
    <name type="scientific">Armillaria luteobubalina</name>
    <dbReference type="NCBI Taxonomy" id="153913"/>
    <lineage>
        <taxon>Eukaryota</taxon>
        <taxon>Fungi</taxon>
        <taxon>Dikarya</taxon>
        <taxon>Basidiomycota</taxon>
        <taxon>Agaricomycotina</taxon>
        <taxon>Agaricomycetes</taxon>
        <taxon>Agaricomycetidae</taxon>
        <taxon>Agaricales</taxon>
        <taxon>Marasmiineae</taxon>
        <taxon>Physalacriaceae</taxon>
        <taxon>Armillaria</taxon>
    </lineage>
</organism>
<dbReference type="EMBL" id="JAUEPU010000002">
    <property type="protein sequence ID" value="KAK0505596.1"/>
    <property type="molecule type" value="Genomic_DNA"/>
</dbReference>
<dbReference type="SUPFAM" id="SSF81383">
    <property type="entry name" value="F-box domain"/>
    <property type="match status" value="1"/>
</dbReference>
<accession>A0AA39QPK3</accession>
<sequence length="536" mass="61161">MPQDTTCAECQFEAMHPYFPSVNPIELVRSGCSTFDISHISIVNDIIRLTRELRHIEPLFLKIRDRHDRILKDIACSKSLLAPIRRLPRETLLLIFGHLSSQNSDMREGPWILGHVCSTWRKISRSCPSLWTKIDISSKYGSSSFFNEFASLSGDLSIQLSVDYNSKYTLRRLRALLPHSQRWSSLDLNVRPANLSELLSLISLPLIHLSVVKISVSGAYSPPHHGRITDPNLFSSSPITDATFDDFPYLILPINVRMLQRFRACFYNPDEIGSIFRNASDLIEIVITMCPRPRPRDVEPALPIPYPSVSHTSLRQLSFVRTWENAEDVINVSQIFDYITLPTLKEFQILAWPRPIDDEFPRWLEHVEYSRIVNLLHRSGCDLTDLRFSIPVPVQSFLIPVLRQSPALEKFDVFIDTDTAGDVFRALTLPEGQVPKLRKLRIEDTPYAKCALLQEGDAFHAMVRSRLGGDTNSHLKTLRLSLTLLHPFGSLFPVAQDSPFRDLLKMKEEGLDVEFLFNMEECLVEGEASTVFFGSR</sequence>
<evidence type="ECO:0000313" key="3">
    <source>
        <dbReference type="Proteomes" id="UP001175228"/>
    </source>
</evidence>
<proteinExistence type="predicted"/>